<dbReference type="GO" id="GO:0005524">
    <property type="term" value="F:ATP binding"/>
    <property type="evidence" value="ECO:0007669"/>
    <property type="project" value="UniProtKB-KW"/>
</dbReference>
<comment type="caution">
    <text evidence="9">The sequence shown here is derived from an EMBL/GenBank/DDBJ whole genome shotgun (WGS) entry which is preliminary data.</text>
</comment>
<dbReference type="PROSITE" id="PS50109">
    <property type="entry name" value="HIS_KIN"/>
    <property type="match status" value="1"/>
</dbReference>
<dbReference type="PANTHER" id="PTHR43047:SF72">
    <property type="entry name" value="OSMOSENSING HISTIDINE PROTEIN KINASE SLN1"/>
    <property type="match status" value="1"/>
</dbReference>
<evidence type="ECO:0000256" key="3">
    <source>
        <dbReference type="ARBA" id="ARBA00022679"/>
    </source>
</evidence>
<dbReference type="InterPro" id="IPR036890">
    <property type="entry name" value="HATPase_C_sf"/>
</dbReference>
<dbReference type="EC" id="2.7.13.3" evidence="2"/>
<dbReference type="GO" id="GO:0009927">
    <property type="term" value="F:histidine phosphotransfer kinase activity"/>
    <property type="evidence" value="ECO:0007669"/>
    <property type="project" value="TreeGrafter"/>
</dbReference>
<dbReference type="Gene3D" id="3.30.565.10">
    <property type="entry name" value="Histidine kinase-like ATPase, C-terminal domain"/>
    <property type="match status" value="1"/>
</dbReference>
<evidence type="ECO:0000256" key="4">
    <source>
        <dbReference type="ARBA" id="ARBA00022741"/>
    </source>
</evidence>
<evidence type="ECO:0000256" key="6">
    <source>
        <dbReference type="ARBA" id="ARBA00022840"/>
    </source>
</evidence>
<keyword evidence="4" id="KW-0547">Nucleotide-binding</keyword>
<protein>
    <recommendedName>
        <fullName evidence="2">histidine kinase</fullName>
        <ecNumber evidence="2">2.7.13.3</ecNumber>
    </recommendedName>
</protein>
<dbReference type="AlphaFoldDB" id="A0A1A5YHF4"/>
<dbReference type="PRINTS" id="PR00344">
    <property type="entry name" value="BCTRLSENSOR"/>
</dbReference>
<name>A0A1A5YHF4_9BACL</name>
<evidence type="ECO:0000313" key="9">
    <source>
        <dbReference type="EMBL" id="OBR65022.1"/>
    </source>
</evidence>
<organism evidence="9 10">
    <name type="scientific">Paenibacillus oryzae</name>
    <dbReference type="NCBI Taxonomy" id="1844972"/>
    <lineage>
        <taxon>Bacteria</taxon>
        <taxon>Bacillati</taxon>
        <taxon>Bacillota</taxon>
        <taxon>Bacilli</taxon>
        <taxon>Bacillales</taxon>
        <taxon>Paenibacillaceae</taxon>
        <taxon>Paenibacillus</taxon>
    </lineage>
</organism>
<evidence type="ECO:0000259" key="8">
    <source>
        <dbReference type="PROSITE" id="PS50109"/>
    </source>
</evidence>
<dbReference type="Pfam" id="PF02518">
    <property type="entry name" value="HATPase_c"/>
    <property type="match status" value="1"/>
</dbReference>
<evidence type="ECO:0000256" key="2">
    <source>
        <dbReference type="ARBA" id="ARBA00012438"/>
    </source>
</evidence>
<dbReference type="InterPro" id="IPR003594">
    <property type="entry name" value="HATPase_dom"/>
</dbReference>
<dbReference type="PANTHER" id="PTHR43047">
    <property type="entry name" value="TWO-COMPONENT HISTIDINE PROTEIN KINASE"/>
    <property type="match status" value="1"/>
</dbReference>
<evidence type="ECO:0000313" key="10">
    <source>
        <dbReference type="Proteomes" id="UP000092024"/>
    </source>
</evidence>
<dbReference type="EMBL" id="LYPA01000064">
    <property type="protein sequence ID" value="OBR65022.1"/>
    <property type="molecule type" value="Genomic_DNA"/>
</dbReference>
<feature type="domain" description="Histidine kinase" evidence="8">
    <location>
        <begin position="1"/>
        <end position="66"/>
    </location>
</feature>
<evidence type="ECO:0000256" key="1">
    <source>
        <dbReference type="ARBA" id="ARBA00000085"/>
    </source>
</evidence>
<comment type="catalytic activity">
    <reaction evidence="1">
        <text>ATP + protein L-histidine = ADP + protein N-phospho-L-histidine.</text>
        <dbReference type="EC" id="2.7.13.3"/>
    </reaction>
</comment>
<evidence type="ECO:0000256" key="7">
    <source>
        <dbReference type="ARBA" id="ARBA00023012"/>
    </source>
</evidence>
<dbReference type="Proteomes" id="UP000092024">
    <property type="component" value="Unassembled WGS sequence"/>
</dbReference>
<dbReference type="InterPro" id="IPR005467">
    <property type="entry name" value="His_kinase_dom"/>
</dbReference>
<evidence type="ECO:0000256" key="5">
    <source>
        <dbReference type="ARBA" id="ARBA00022777"/>
    </source>
</evidence>
<keyword evidence="5" id="KW-0418">Kinase</keyword>
<dbReference type="InterPro" id="IPR004358">
    <property type="entry name" value="Sig_transdc_His_kin-like_C"/>
</dbReference>
<keyword evidence="7" id="KW-0902">Two-component regulatory system</keyword>
<sequence length="66" mass="7295">MLWMNSLLIAKLFQPFTQADASTTRKYGGTGLGLAISQRFIQLMGGDITVESEMHKGSVFSCWLPN</sequence>
<reference evidence="9 10" key="1">
    <citation type="submission" date="2016-05" db="EMBL/GenBank/DDBJ databases">
        <title>Paenibacillus oryzae. sp. nov., isolated from the rice root.</title>
        <authorList>
            <person name="Zhang J."/>
            <person name="Zhang X."/>
        </authorList>
    </citation>
    <scope>NUCLEOTIDE SEQUENCE [LARGE SCALE GENOMIC DNA]</scope>
    <source>
        <strain evidence="9 10">1DrF-4</strain>
    </source>
</reference>
<keyword evidence="6" id="KW-0067">ATP-binding</keyword>
<dbReference type="STRING" id="1844972.A7K91_05505"/>
<keyword evidence="3" id="KW-0808">Transferase</keyword>
<accession>A0A1A5YHF4</accession>
<dbReference type="SUPFAM" id="SSF55874">
    <property type="entry name" value="ATPase domain of HSP90 chaperone/DNA topoisomerase II/histidine kinase"/>
    <property type="match status" value="1"/>
</dbReference>
<dbReference type="GO" id="GO:0000155">
    <property type="term" value="F:phosphorelay sensor kinase activity"/>
    <property type="evidence" value="ECO:0007669"/>
    <property type="project" value="TreeGrafter"/>
</dbReference>
<dbReference type="GO" id="GO:0005886">
    <property type="term" value="C:plasma membrane"/>
    <property type="evidence" value="ECO:0007669"/>
    <property type="project" value="TreeGrafter"/>
</dbReference>
<proteinExistence type="predicted"/>
<gene>
    <name evidence="9" type="ORF">A7K91_05505</name>
</gene>
<keyword evidence="10" id="KW-1185">Reference proteome</keyword>
<dbReference type="OrthoDB" id="9813151at2"/>